<reference evidence="2" key="1">
    <citation type="submission" date="2021-02" db="EMBL/GenBank/DDBJ databases">
        <authorList>
            <person name="Nowell W R."/>
        </authorList>
    </citation>
    <scope>NUCLEOTIDE SEQUENCE</scope>
    <source>
        <strain evidence="2">Ploen Becks lab</strain>
    </source>
</reference>
<evidence type="ECO:0000313" key="2">
    <source>
        <dbReference type="EMBL" id="CAF0904298.1"/>
    </source>
</evidence>
<gene>
    <name evidence="2" type="ORF">OXX778_LOCUS11564</name>
</gene>
<accession>A0A813ZWL0</accession>
<protein>
    <submittedName>
        <fullName evidence="2">Uncharacterized protein</fullName>
    </submittedName>
</protein>
<dbReference type="Proteomes" id="UP000663879">
    <property type="component" value="Unassembled WGS sequence"/>
</dbReference>
<dbReference type="OrthoDB" id="10594926at2759"/>
<keyword evidence="3" id="KW-1185">Reference proteome</keyword>
<evidence type="ECO:0000313" key="3">
    <source>
        <dbReference type="Proteomes" id="UP000663879"/>
    </source>
</evidence>
<feature type="compositionally biased region" description="Basic and acidic residues" evidence="1">
    <location>
        <begin position="164"/>
        <end position="185"/>
    </location>
</feature>
<evidence type="ECO:0000256" key="1">
    <source>
        <dbReference type="SAM" id="MobiDB-lite"/>
    </source>
</evidence>
<feature type="compositionally biased region" description="Low complexity" evidence="1">
    <location>
        <begin position="243"/>
        <end position="259"/>
    </location>
</feature>
<name>A0A813ZWL0_9BILA</name>
<sequence>MLLNNFNTQHQFVNPYQVHTNLTQTQQPINYSLVIQPEFLNTNLNQIKKNEFEPEKNTSSNLNDDEHLEQEIDEFNLTTNEKDEDYLYLTIDLPIQAVNKLKSLSLEQLNQIKQLGILGIQFENDTSTIKLENMNLNEESHGKKRPRKTVMELSVSTNNSIQECEPKNKKSKIKENDNSIDHENMSEDLKNIYQIRQMLSQQAQKEDEMEKMESNEKPKKQRTRAPADPNKPKVKRKNKNENQDVQINNNNNNNNTQLNQPPVRINQIIQQSAYNVQQQNIYHQQNQQPTTQNHYSNNQEQMKIRNILYSYSNQNIHHDQNVTPSIGFIDQQQQQQQQLQQQQKLTNNNNFLILNSNLNSTSDCNSNSNMTSNSDLSLTNNSYAMNIQINNNQINFLNI</sequence>
<feature type="region of interest" description="Disordered" evidence="1">
    <location>
        <begin position="156"/>
        <end position="185"/>
    </location>
</feature>
<feature type="compositionally biased region" description="Basic and acidic residues" evidence="1">
    <location>
        <begin position="204"/>
        <end position="218"/>
    </location>
</feature>
<dbReference type="AlphaFoldDB" id="A0A813ZWL0"/>
<dbReference type="EMBL" id="CAJNOC010001971">
    <property type="protein sequence ID" value="CAF0904298.1"/>
    <property type="molecule type" value="Genomic_DNA"/>
</dbReference>
<feature type="region of interest" description="Disordered" evidence="1">
    <location>
        <begin position="200"/>
        <end position="259"/>
    </location>
</feature>
<proteinExistence type="predicted"/>
<organism evidence="2 3">
    <name type="scientific">Brachionus calyciflorus</name>
    <dbReference type="NCBI Taxonomy" id="104777"/>
    <lineage>
        <taxon>Eukaryota</taxon>
        <taxon>Metazoa</taxon>
        <taxon>Spiralia</taxon>
        <taxon>Gnathifera</taxon>
        <taxon>Rotifera</taxon>
        <taxon>Eurotatoria</taxon>
        <taxon>Monogononta</taxon>
        <taxon>Pseudotrocha</taxon>
        <taxon>Ploima</taxon>
        <taxon>Brachionidae</taxon>
        <taxon>Brachionus</taxon>
    </lineage>
</organism>
<comment type="caution">
    <text evidence="2">The sequence shown here is derived from an EMBL/GenBank/DDBJ whole genome shotgun (WGS) entry which is preliminary data.</text>
</comment>